<reference evidence="10 12" key="1">
    <citation type="journal article" date="2018" name="Gigascience">
        <title>Genomes of trombidid mites reveal novel predicted allergens and laterally-transferred genes associated with secondary metabolism.</title>
        <authorList>
            <person name="Dong X."/>
            <person name="Chaisiri K."/>
            <person name="Xia D."/>
            <person name="Armstrong S.D."/>
            <person name="Fang Y."/>
            <person name="Donnelly M.J."/>
            <person name="Kadowaki T."/>
            <person name="McGarry J.W."/>
            <person name="Darby A.C."/>
            <person name="Makepeace B.L."/>
        </authorList>
    </citation>
    <scope>NUCLEOTIDE SEQUENCE [LARGE SCALE GENOMIC DNA]</scope>
    <source>
        <strain evidence="10">UoL-WK</strain>
    </source>
</reference>
<proteinExistence type="inferred from homology"/>
<name>A0A3S3NKP6_9ACAR</name>
<dbReference type="OrthoDB" id="3098at2759"/>
<dbReference type="AlphaFoldDB" id="A0A3S3NKP6"/>
<evidence type="ECO:0000256" key="2">
    <source>
        <dbReference type="ARBA" id="ARBA00022448"/>
    </source>
</evidence>
<comment type="function">
    <text evidence="9">Functions as a component of the nuclear pore complex (NPC).</text>
</comment>
<gene>
    <name evidence="10" type="ORF">B4U79_11833</name>
    <name evidence="11" type="ORF">B4U79_14276</name>
</gene>
<evidence type="ECO:0000256" key="5">
    <source>
        <dbReference type="ARBA" id="ARBA00023010"/>
    </source>
</evidence>
<keyword evidence="3" id="KW-0509">mRNA transport</keyword>
<dbReference type="InterPro" id="IPR007252">
    <property type="entry name" value="Nup84/Nup107"/>
</dbReference>
<protein>
    <recommendedName>
        <fullName evidence="9">Nuclear pore complex protein</fullName>
    </recommendedName>
</protein>
<dbReference type="Gene3D" id="1.20.190.50">
    <property type="match status" value="1"/>
</dbReference>
<dbReference type="FunFam" id="1.10.3450.20:FF:000001">
    <property type="entry name" value="Nuclear pore complex protein"/>
    <property type="match status" value="1"/>
</dbReference>
<evidence type="ECO:0000256" key="1">
    <source>
        <dbReference type="ARBA" id="ARBA00009510"/>
    </source>
</evidence>
<evidence type="ECO:0000256" key="4">
    <source>
        <dbReference type="ARBA" id="ARBA00022927"/>
    </source>
</evidence>
<dbReference type="GO" id="GO:0031080">
    <property type="term" value="C:nuclear pore outer ring"/>
    <property type="evidence" value="ECO:0007669"/>
    <property type="project" value="TreeGrafter"/>
</dbReference>
<comment type="subunit">
    <text evidence="9">Part of the nuclear pore complex (NPC).</text>
</comment>
<dbReference type="Gene3D" id="1.10.3450.20">
    <property type="match status" value="1"/>
</dbReference>
<keyword evidence="12" id="KW-1185">Reference proteome</keyword>
<reference evidence="10" key="2">
    <citation type="submission" date="2018-11" db="EMBL/GenBank/DDBJ databases">
        <title>Trombidioid mite genomics.</title>
        <authorList>
            <person name="Dong X."/>
        </authorList>
    </citation>
    <scope>NUCLEOTIDE SEQUENCE</scope>
    <source>
        <strain evidence="10">UoL-WK</strain>
    </source>
</reference>
<dbReference type="PANTHER" id="PTHR13003">
    <property type="entry name" value="NUP107-RELATED"/>
    <property type="match status" value="1"/>
</dbReference>
<dbReference type="STRING" id="1965070.A0A3S3NKP6"/>
<keyword evidence="4" id="KW-0653">Protein transport</keyword>
<dbReference type="Proteomes" id="UP000285301">
    <property type="component" value="Unassembled WGS sequence"/>
</dbReference>
<dbReference type="PANTHER" id="PTHR13003:SF2">
    <property type="entry name" value="NUCLEAR PORE COMPLEX PROTEIN NUP107"/>
    <property type="match status" value="1"/>
</dbReference>
<accession>A0A3S3NKP6</accession>
<evidence type="ECO:0000313" key="12">
    <source>
        <dbReference type="Proteomes" id="UP000285301"/>
    </source>
</evidence>
<evidence type="ECO:0000313" key="10">
    <source>
        <dbReference type="EMBL" id="RWS04618.1"/>
    </source>
</evidence>
<evidence type="ECO:0000256" key="3">
    <source>
        <dbReference type="ARBA" id="ARBA00022816"/>
    </source>
</evidence>
<evidence type="ECO:0000256" key="8">
    <source>
        <dbReference type="ARBA" id="ARBA00023242"/>
    </source>
</evidence>
<evidence type="ECO:0000256" key="6">
    <source>
        <dbReference type="ARBA" id="ARBA00023132"/>
    </source>
</evidence>
<dbReference type="GO" id="GO:0017056">
    <property type="term" value="F:structural constituent of nuclear pore"/>
    <property type="evidence" value="ECO:0007669"/>
    <property type="project" value="UniProtKB-UniRule"/>
</dbReference>
<feature type="non-terminal residue" evidence="10">
    <location>
        <position position="1"/>
    </location>
</feature>
<organism evidence="10 12">
    <name type="scientific">Dinothrombium tinctorium</name>
    <dbReference type="NCBI Taxonomy" id="1965070"/>
    <lineage>
        <taxon>Eukaryota</taxon>
        <taxon>Metazoa</taxon>
        <taxon>Ecdysozoa</taxon>
        <taxon>Arthropoda</taxon>
        <taxon>Chelicerata</taxon>
        <taxon>Arachnida</taxon>
        <taxon>Acari</taxon>
        <taxon>Acariformes</taxon>
        <taxon>Trombidiformes</taxon>
        <taxon>Prostigmata</taxon>
        <taxon>Anystina</taxon>
        <taxon>Parasitengona</taxon>
        <taxon>Trombidioidea</taxon>
        <taxon>Trombidiidae</taxon>
        <taxon>Dinothrombium</taxon>
    </lineage>
</organism>
<keyword evidence="5 9" id="KW-0811">Translocation</keyword>
<evidence type="ECO:0000256" key="7">
    <source>
        <dbReference type="ARBA" id="ARBA00023136"/>
    </source>
</evidence>
<keyword evidence="7 9" id="KW-0472">Membrane</keyword>
<dbReference type="GO" id="GO:0006406">
    <property type="term" value="P:mRNA export from nucleus"/>
    <property type="evidence" value="ECO:0007669"/>
    <property type="project" value="TreeGrafter"/>
</dbReference>
<comment type="caution">
    <text evidence="10">The sequence shown here is derived from an EMBL/GenBank/DDBJ whole genome shotgun (WGS) entry which is preliminary data.</text>
</comment>
<dbReference type="EMBL" id="NCKU01005402">
    <property type="protein sequence ID" value="RWS04618.1"/>
    <property type="molecule type" value="Genomic_DNA"/>
</dbReference>
<dbReference type="GO" id="GO:0006606">
    <property type="term" value="P:protein import into nucleus"/>
    <property type="evidence" value="ECO:0007669"/>
    <property type="project" value="TreeGrafter"/>
</dbReference>
<dbReference type="GO" id="GO:0031965">
    <property type="term" value="C:nuclear membrane"/>
    <property type="evidence" value="ECO:0007669"/>
    <property type="project" value="UniProtKB-SubCell"/>
</dbReference>
<comment type="subcellular location">
    <subcellularLocation>
        <location evidence="9">Nucleus</location>
        <location evidence="9">Nuclear pore complex</location>
    </subcellularLocation>
    <subcellularLocation>
        <location evidence="9">Nucleus membrane</location>
    </subcellularLocation>
</comment>
<keyword evidence="6 9" id="KW-0906">Nuclear pore complex</keyword>
<dbReference type="EMBL" id="NCKU01005309">
    <property type="protein sequence ID" value="RWS04734.1"/>
    <property type="molecule type" value="Genomic_DNA"/>
</dbReference>
<keyword evidence="8 9" id="KW-0539">Nucleus</keyword>
<comment type="similarity">
    <text evidence="1 9">Belongs to the nucleoporin Nup84/Nup107 family.</text>
</comment>
<keyword evidence="2 9" id="KW-0813">Transport</keyword>
<dbReference type="GO" id="GO:0000973">
    <property type="term" value="P:post-transcriptional tethering of RNA polymerase II gene DNA at nuclear periphery"/>
    <property type="evidence" value="ECO:0007669"/>
    <property type="project" value="TreeGrafter"/>
</dbReference>
<evidence type="ECO:0000256" key="9">
    <source>
        <dbReference type="RuleBase" id="RU365072"/>
    </source>
</evidence>
<dbReference type="Pfam" id="PF04121">
    <property type="entry name" value="Nup84_Nup100"/>
    <property type="match status" value="1"/>
</dbReference>
<sequence>AFVTVNQSFSSVKSKQELQPNTVILQQFLEAKRKYSKIEQIFDLLQEYENICSDHLTVLLNLKSKTHTEAEEFIITQKEEFLRNERNTWRLARVLYEDRLKNEGKNKIYLSNIIHCFACLDQENTEDDEMVVDNDVRRSDREVIDALYDRDSKLRQMQLVIDWLEQNENDALNEEETFKLEFYSEGPYYWENTLHYIVNYQDKFKDKKKTERELCLEMDPDASLRTSKPIHDIDIEDEDRLMKFIFRYLRAGKLNEGKLIAHKMGYHWLAAALSGWMLFHDPNLESGVIDGDSVKPIEGNAHRDLWKYVCWMNVKNEVKSIYERAVFGALSGNLKAFLPLCQRWCDKLWAYFRVSVDVQIERELRQTDTPKQVTMRKSGVINSPNRTTVELDDEYWSGFKSTEEIFRELESHFSSFISVEEKCHQLLQKFIILDDVGTAVEMMWDFIKNNSSDSETYWHMLRFFAHLVLFFKHIELLNTESLSQIAVYILESYISHLIEIRELGLIAPYVACLPRRHQIPSYAKLLQDVTDASERKLCLKYAKQEELDVEAITKSVVESIRNIDENIVQRDENVLTNPLSFVNLPSTTTNEDSKKIEALEWLLLNNIQYTELLLQANGLMRFFELHGKIDAARDTFRKLPVDIIDGVFKSWRRHTGLTELSPQLSNAVREYLCHKAYFQAYESFDEWLKFYHNSKPQEPKKPASTRYTDKVAFEYLKKQYEADLEQWKILLAKQAKLTADKIYNVLIFPDGGWMTDVTSLDSKNEDKVRSNQLAALRKKVIPQLTFVLHSLLYSSNHLQSCLKIADIIASEHYGLYKEFHEDQIKDFLRKLRESAIAALNESFDALGYSTNE</sequence>
<evidence type="ECO:0000313" key="11">
    <source>
        <dbReference type="EMBL" id="RWS04734.1"/>
    </source>
</evidence>